<dbReference type="GO" id="GO:0005576">
    <property type="term" value="C:extracellular region"/>
    <property type="evidence" value="ECO:0007669"/>
    <property type="project" value="UniProtKB-SubCell"/>
</dbReference>
<proteinExistence type="predicted"/>
<dbReference type="Proteomes" id="UP000002640">
    <property type="component" value="Unassembled WGS sequence"/>
</dbReference>
<dbReference type="RefSeq" id="XP_009538704.1">
    <property type="nucleotide sequence ID" value="XM_009540409.1"/>
</dbReference>
<dbReference type="SMR" id="G5AF53"/>
<evidence type="ECO:0000313" key="5">
    <source>
        <dbReference type="EMBL" id="EGZ05843.1"/>
    </source>
</evidence>
<protein>
    <recommendedName>
        <fullName evidence="4">Crinkler effector protein N-terminal domain-containing protein</fullName>
    </recommendedName>
</protein>
<gene>
    <name evidence="5" type="ORF">PHYSODRAFT_252840</name>
</gene>
<dbReference type="Pfam" id="PF20147">
    <property type="entry name" value="Crinkler"/>
    <property type="match status" value="1"/>
</dbReference>
<evidence type="ECO:0000256" key="2">
    <source>
        <dbReference type="ARBA" id="ARBA00004613"/>
    </source>
</evidence>
<dbReference type="InParanoid" id="G5AF53"/>
<feature type="non-terminal residue" evidence="5">
    <location>
        <position position="60"/>
    </location>
</feature>
<feature type="domain" description="Crinkler effector protein N-terminal" evidence="4">
    <location>
        <begin position="2"/>
        <end position="55"/>
    </location>
</feature>
<dbReference type="KEGG" id="psoj:PHYSODRAFT_252840"/>
<dbReference type="EMBL" id="JH159165">
    <property type="protein sequence ID" value="EGZ05843.1"/>
    <property type="molecule type" value="Genomic_DNA"/>
</dbReference>
<sequence>ILTLICAVDGAGGSPFPVEIDADKTVGHLKEAIKEQSDGLIRADDPWTKLEHFLAKKADG</sequence>
<reference evidence="5 6" key="1">
    <citation type="journal article" date="2006" name="Science">
        <title>Phytophthora genome sequences uncover evolutionary origins and mechanisms of pathogenesis.</title>
        <authorList>
            <person name="Tyler B.M."/>
            <person name="Tripathy S."/>
            <person name="Zhang X."/>
            <person name="Dehal P."/>
            <person name="Jiang R.H."/>
            <person name="Aerts A."/>
            <person name="Arredondo F.D."/>
            <person name="Baxter L."/>
            <person name="Bensasson D."/>
            <person name="Beynon J.L."/>
            <person name="Chapman J."/>
            <person name="Damasceno C.M."/>
            <person name="Dorrance A.E."/>
            <person name="Dou D."/>
            <person name="Dickerman A.W."/>
            <person name="Dubchak I.L."/>
            <person name="Garbelotto M."/>
            <person name="Gijzen M."/>
            <person name="Gordon S.G."/>
            <person name="Govers F."/>
            <person name="Grunwald N.J."/>
            <person name="Huang W."/>
            <person name="Ivors K.L."/>
            <person name="Jones R.W."/>
            <person name="Kamoun S."/>
            <person name="Krampis K."/>
            <person name="Lamour K.H."/>
            <person name="Lee M.K."/>
            <person name="McDonald W.H."/>
            <person name="Medina M."/>
            <person name="Meijer H.J."/>
            <person name="Nordberg E.K."/>
            <person name="Maclean D.J."/>
            <person name="Ospina-Giraldo M.D."/>
            <person name="Morris P.F."/>
            <person name="Phuntumart V."/>
            <person name="Putnam N.H."/>
            <person name="Rash S."/>
            <person name="Rose J.K."/>
            <person name="Sakihama Y."/>
            <person name="Salamov A.A."/>
            <person name="Savidor A."/>
            <person name="Scheuring C.F."/>
            <person name="Smith B.M."/>
            <person name="Sobral B.W."/>
            <person name="Terry A."/>
            <person name="Torto-Alalibo T.A."/>
            <person name="Win J."/>
            <person name="Xu Z."/>
            <person name="Zhang H."/>
            <person name="Grigoriev I.V."/>
            <person name="Rokhsar D.S."/>
            <person name="Boore J.L."/>
        </authorList>
    </citation>
    <scope>NUCLEOTIDE SEQUENCE [LARGE SCALE GENOMIC DNA]</scope>
    <source>
        <strain evidence="5 6">P6497</strain>
    </source>
</reference>
<evidence type="ECO:0000256" key="1">
    <source>
        <dbReference type="ARBA" id="ARBA00004340"/>
    </source>
</evidence>
<name>G5AF53_PHYSP</name>
<comment type="subcellular location">
    <subcellularLocation>
        <location evidence="1">Host cell</location>
    </subcellularLocation>
    <subcellularLocation>
        <location evidence="2">Secreted</location>
    </subcellularLocation>
</comment>
<accession>G5AF53</accession>
<evidence type="ECO:0000313" key="6">
    <source>
        <dbReference type="Proteomes" id="UP000002640"/>
    </source>
</evidence>
<keyword evidence="6" id="KW-1185">Reference proteome</keyword>
<dbReference type="GeneID" id="20638313"/>
<evidence type="ECO:0000256" key="3">
    <source>
        <dbReference type="ARBA" id="ARBA00022525"/>
    </source>
</evidence>
<dbReference type="AlphaFoldDB" id="G5AF53"/>
<keyword evidence="3" id="KW-0964">Secreted</keyword>
<feature type="non-terminal residue" evidence="5">
    <location>
        <position position="1"/>
    </location>
</feature>
<evidence type="ECO:0000259" key="4">
    <source>
        <dbReference type="Pfam" id="PF20147"/>
    </source>
</evidence>
<dbReference type="InterPro" id="IPR045379">
    <property type="entry name" value="Crinkler_N"/>
</dbReference>
<organism evidence="5 6">
    <name type="scientific">Phytophthora sojae (strain P6497)</name>
    <name type="common">Soybean stem and root rot agent</name>
    <name type="synonym">Phytophthora megasperma f. sp. glycines</name>
    <dbReference type="NCBI Taxonomy" id="1094619"/>
    <lineage>
        <taxon>Eukaryota</taxon>
        <taxon>Sar</taxon>
        <taxon>Stramenopiles</taxon>
        <taxon>Oomycota</taxon>
        <taxon>Peronosporomycetes</taxon>
        <taxon>Peronosporales</taxon>
        <taxon>Peronosporaceae</taxon>
        <taxon>Phytophthora</taxon>
    </lineage>
</organism>
<dbReference type="GO" id="GO:0043657">
    <property type="term" value="C:host cell"/>
    <property type="evidence" value="ECO:0007669"/>
    <property type="project" value="UniProtKB-SubCell"/>
</dbReference>